<name>A0A9P5ZSI0_PLEER</name>
<dbReference type="GO" id="GO:0016282">
    <property type="term" value="C:eukaryotic 43S preinitiation complex"/>
    <property type="evidence" value="ECO:0007669"/>
    <property type="project" value="UniProtKB-UniRule"/>
</dbReference>
<comment type="function">
    <text evidence="4">Component of the eukaryotic translation initiation factor 3 (eIF-3) complex, which is involved in protein synthesis of a specialized repertoire of mRNAs and, together with other initiation factors, stimulates binding of mRNA and methionyl-tRNAi to the 40S ribosome. The eIF-3 complex specifically targets and initiates translation of a subset of mRNAs involved in cell proliferation.</text>
</comment>
<dbReference type="Gene3D" id="1.10.246.60">
    <property type="entry name" value="Eukaryotic translation initiation factor 3 like domains"/>
    <property type="match status" value="1"/>
</dbReference>
<dbReference type="AlphaFoldDB" id="A0A9P5ZSI0"/>
<dbReference type="PANTHER" id="PTHR21681:SF0">
    <property type="entry name" value="EUKARYOTIC TRANSLATION INITIATION FACTOR 3 SUBUNIT J"/>
    <property type="match status" value="1"/>
</dbReference>
<evidence type="ECO:0000256" key="5">
    <source>
        <dbReference type="SAM" id="MobiDB-lite"/>
    </source>
</evidence>
<keyword evidence="2 4" id="KW-0396">Initiation factor</keyword>
<comment type="similarity">
    <text evidence="4">Belongs to the eIF-3 subunit J family.</text>
</comment>
<keyword evidence="7" id="KW-1185">Reference proteome</keyword>
<gene>
    <name evidence="4" type="primary">HCR1</name>
    <name evidence="6" type="ORF">BDN71DRAFT_1450710</name>
</gene>
<sequence>MSDWEGSGDEKPAKQPIVVKKAKKWEGEDEEESEPASDWEESSEEEEEKPAAAPVAPPKKKGTLKAKLAEKEAAKAARIAAGEDDDDDDDVDYDEDEVLDPREKARRDREREVNADLSNAAELFGAAALGGTSSAELNSIISFQPRTKEDFHTLSSRIIEYTIKRHQNKPLYAAFVEHHVRQLAMPLKDVEIRKAASGLTTLANEKQKEQREKASGKKKAKATTKPALGAAKASNRLDTNLYDESLDDFGANPDDFM</sequence>
<dbReference type="GO" id="GO:0005852">
    <property type="term" value="C:eukaryotic translation initiation factor 3 complex"/>
    <property type="evidence" value="ECO:0007669"/>
    <property type="project" value="UniProtKB-UniRule"/>
</dbReference>
<proteinExistence type="inferred from homology"/>
<dbReference type="EMBL" id="MU154590">
    <property type="protein sequence ID" value="KAF9493159.1"/>
    <property type="molecule type" value="Genomic_DNA"/>
</dbReference>
<dbReference type="PANTHER" id="PTHR21681">
    <property type="entry name" value="EUKARYOTIC TRANSLATION INITIATION FACTOR 3 SUBUNIT J"/>
    <property type="match status" value="1"/>
</dbReference>
<dbReference type="OrthoDB" id="20381at2759"/>
<feature type="region of interest" description="Disordered" evidence="5">
    <location>
        <begin position="204"/>
        <end position="234"/>
    </location>
</feature>
<dbReference type="InterPro" id="IPR013906">
    <property type="entry name" value="eIF3j"/>
</dbReference>
<organism evidence="6 7">
    <name type="scientific">Pleurotus eryngii</name>
    <name type="common">Boletus of the steppes</name>
    <dbReference type="NCBI Taxonomy" id="5323"/>
    <lineage>
        <taxon>Eukaryota</taxon>
        <taxon>Fungi</taxon>
        <taxon>Dikarya</taxon>
        <taxon>Basidiomycota</taxon>
        <taxon>Agaricomycotina</taxon>
        <taxon>Agaricomycetes</taxon>
        <taxon>Agaricomycetidae</taxon>
        <taxon>Agaricales</taxon>
        <taxon>Pleurotineae</taxon>
        <taxon>Pleurotaceae</taxon>
        <taxon>Pleurotus</taxon>
    </lineage>
</organism>
<feature type="region of interest" description="Disordered" evidence="5">
    <location>
        <begin position="1"/>
        <end position="111"/>
    </location>
</feature>
<evidence type="ECO:0000256" key="1">
    <source>
        <dbReference type="ARBA" id="ARBA00022490"/>
    </source>
</evidence>
<dbReference type="GO" id="GO:0003743">
    <property type="term" value="F:translation initiation factor activity"/>
    <property type="evidence" value="ECO:0007669"/>
    <property type="project" value="UniProtKB-UniRule"/>
</dbReference>
<accession>A0A9P5ZSI0</accession>
<evidence type="ECO:0000256" key="3">
    <source>
        <dbReference type="ARBA" id="ARBA00022917"/>
    </source>
</evidence>
<protein>
    <recommendedName>
        <fullName evidence="4">Eukaryotic translation initiation factor 3 subunit J</fullName>
        <shortName evidence="4">eIF3j</shortName>
    </recommendedName>
    <alternativeName>
        <fullName evidence="4">Eukaryotic translation initiation factor 3 30 kDa subunit homolog</fullName>
        <shortName evidence="4">eIF-3 30 kDa subunit homolog</shortName>
    </alternativeName>
</protein>
<keyword evidence="1 4" id="KW-0963">Cytoplasm</keyword>
<feature type="compositionally biased region" description="Acidic residues" evidence="5">
    <location>
        <begin position="82"/>
        <end position="98"/>
    </location>
</feature>
<evidence type="ECO:0000313" key="6">
    <source>
        <dbReference type="EMBL" id="KAF9493159.1"/>
    </source>
</evidence>
<feature type="compositionally biased region" description="Acidic residues" evidence="5">
    <location>
        <begin position="27"/>
        <end position="48"/>
    </location>
</feature>
<reference evidence="6" key="1">
    <citation type="submission" date="2020-11" db="EMBL/GenBank/DDBJ databases">
        <authorList>
            <consortium name="DOE Joint Genome Institute"/>
            <person name="Ahrendt S."/>
            <person name="Riley R."/>
            <person name="Andreopoulos W."/>
            <person name="Labutti K."/>
            <person name="Pangilinan J."/>
            <person name="Ruiz-Duenas F.J."/>
            <person name="Barrasa J.M."/>
            <person name="Sanchez-Garcia M."/>
            <person name="Camarero S."/>
            <person name="Miyauchi S."/>
            <person name="Serrano A."/>
            <person name="Linde D."/>
            <person name="Babiker R."/>
            <person name="Drula E."/>
            <person name="Ayuso-Fernandez I."/>
            <person name="Pacheco R."/>
            <person name="Padilla G."/>
            <person name="Ferreira P."/>
            <person name="Barriuso J."/>
            <person name="Kellner H."/>
            <person name="Castanera R."/>
            <person name="Alfaro M."/>
            <person name="Ramirez L."/>
            <person name="Pisabarro A.G."/>
            <person name="Kuo A."/>
            <person name="Tritt A."/>
            <person name="Lipzen A."/>
            <person name="He G."/>
            <person name="Yan M."/>
            <person name="Ng V."/>
            <person name="Cullen D."/>
            <person name="Martin F."/>
            <person name="Rosso M.-N."/>
            <person name="Henrissat B."/>
            <person name="Hibbett D."/>
            <person name="Martinez A.T."/>
            <person name="Grigoriev I.V."/>
        </authorList>
    </citation>
    <scope>NUCLEOTIDE SEQUENCE</scope>
    <source>
        <strain evidence="6">ATCC 90797</strain>
    </source>
</reference>
<evidence type="ECO:0000256" key="2">
    <source>
        <dbReference type="ARBA" id="ARBA00022540"/>
    </source>
</evidence>
<evidence type="ECO:0000313" key="7">
    <source>
        <dbReference type="Proteomes" id="UP000807025"/>
    </source>
</evidence>
<feature type="compositionally biased region" description="Low complexity" evidence="5">
    <location>
        <begin position="223"/>
        <end position="233"/>
    </location>
</feature>
<dbReference type="GO" id="GO:0033290">
    <property type="term" value="C:eukaryotic 48S preinitiation complex"/>
    <property type="evidence" value="ECO:0007669"/>
    <property type="project" value="UniProtKB-UniRule"/>
</dbReference>
<comment type="subcellular location">
    <subcellularLocation>
        <location evidence="4">Cytoplasm</location>
    </subcellularLocation>
</comment>
<feature type="compositionally biased region" description="Basic and acidic residues" evidence="5">
    <location>
        <begin position="205"/>
        <end position="215"/>
    </location>
</feature>
<feature type="compositionally biased region" description="Basic and acidic residues" evidence="5">
    <location>
        <begin position="99"/>
        <end position="111"/>
    </location>
</feature>
<dbReference type="Proteomes" id="UP000807025">
    <property type="component" value="Unassembled WGS sequence"/>
</dbReference>
<evidence type="ECO:0000256" key="4">
    <source>
        <dbReference type="HAMAP-Rule" id="MF_03009"/>
    </source>
</evidence>
<dbReference type="HAMAP" id="MF_03009">
    <property type="entry name" value="eIF3j"/>
    <property type="match status" value="1"/>
</dbReference>
<comment type="subunit">
    <text evidence="4">Component of the eukaryotic translation initiation factor 3 (eIF-3) complex.</text>
</comment>
<dbReference type="InterPro" id="IPR023194">
    <property type="entry name" value="eIF3-like_dom_sf"/>
</dbReference>
<dbReference type="GO" id="GO:0001732">
    <property type="term" value="P:formation of cytoplasmic translation initiation complex"/>
    <property type="evidence" value="ECO:0007669"/>
    <property type="project" value="UniProtKB-UniRule"/>
</dbReference>
<comment type="caution">
    <text evidence="6">The sequence shown here is derived from an EMBL/GenBank/DDBJ whole genome shotgun (WGS) entry which is preliminary data.</text>
</comment>
<dbReference type="Pfam" id="PF08597">
    <property type="entry name" value="eIF3_subunit"/>
    <property type="match status" value="1"/>
</dbReference>
<keyword evidence="3 4" id="KW-0648">Protein biosynthesis</keyword>